<evidence type="ECO:0000256" key="1">
    <source>
        <dbReference type="ARBA" id="ARBA00004651"/>
    </source>
</evidence>
<keyword evidence="4 8" id="KW-0812">Transmembrane</keyword>
<dbReference type="Pfam" id="PF02308">
    <property type="entry name" value="MgtC"/>
    <property type="match status" value="1"/>
</dbReference>
<keyword evidence="5 8" id="KW-1133">Transmembrane helix</keyword>
<reference evidence="10 11" key="1">
    <citation type="submission" date="2018-07" db="EMBL/GenBank/DDBJ databases">
        <title>The draft genome of Phyllobacterium salinisoli.</title>
        <authorList>
            <person name="Liu L."/>
            <person name="Li L."/>
            <person name="Zhang X."/>
            <person name="Liang L."/>
        </authorList>
    </citation>
    <scope>NUCLEOTIDE SEQUENCE [LARGE SCALE GENOMIC DNA]</scope>
    <source>
        <strain evidence="10 11">LLAN61</strain>
    </source>
</reference>
<keyword evidence="3" id="KW-1003">Cell membrane</keyword>
<comment type="caution">
    <text evidence="10">The sequence shown here is derived from an EMBL/GenBank/DDBJ whole genome shotgun (WGS) entry which is preliminary data.</text>
</comment>
<sequence>MIPFLEAATNLVAALMVGAVIGFERQWRQRLAGLRTNTLAPWGRPCSSCSPACSRARPYLRATSPCQLTAGHRRLGSCPLAAGAGKSSHPPFSLHSSHMPPRLGRGAP</sequence>
<feature type="compositionally biased region" description="Low complexity" evidence="7">
    <location>
        <begin position="87"/>
        <end position="101"/>
    </location>
</feature>
<proteinExistence type="inferred from homology"/>
<keyword evidence="11" id="KW-1185">Reference proteome</keyword>
<feature type="domain" description="MgtC/SapB/SrpB/YhiD N-terminal" evidence="9">
    <location>
        <begin position="11"/>
        <end position="39"/>
    </location>
</feature>
<dbReference type="InterPro" id="IPR049177">
    <property type="entry name" value="MgtC_SapB_SrpB_YhiD_N"/>
</dbReference>
<evidence type="ECO:0000256" key="3">
    <source>
        <dbReference type="ARBA" id="ARBA00022475"/>
    </source>
</evidence>
<evidence type="ECO:0000256" key="8">
    <source>
        <dbReference type="SAM" id="Phobius"/>
    </source>
</evidence>
<evidence type="ECO:0000259" key="9">
    <source>
        <dbReference type="Pfam" id="PF02308"/>
    </source>
</evidence>
<dbReference type="Proteomes" id="UP000253420">
    <property type="component" value="Unassembled WGS sequence"/>
</dbReference>
<evidence type="ECO:0000256" key="4">
    <source>
        <dbReference type="ARBA" id="ARBA00022692"/>
    </source>
</evidence>
<evidence type="ECO:0000313" key="11">
    <source>
        <dbReference type="Proteomes" id="UP000253420"/>
    </source>
</evidence>
<accession>A0A368JWK6</accession>
<dbReference type="PRINTS" id="PR01837">
    <property type="entry name" value="MGTCSAPBPROT"/>
</dbReference>
<comment type="similarity">
    <text evidence="2">Belongs to the MgtC/SapB family.</text>
</comment>
<name>A0A368JWK6_9HYPH</name>
<dbReference type="GO" id="GO:0005886">
    <property type="term" value="C:plasma membrane"/>
    <property type="evidence" value="ECO:0007669"/>
    <property type="project" value="UniProtKB-SubCell"/>
</dbReference>
<evidence type="ECO:0000256" key="2">
    <source>
        <dbReference type="ARBA" id="ARBA00009298"/>
    </source>
</evidence>
<gene>
    <name evidence="10" type="ORF">DUT91_23500</name>
</gene>
<evidence type="ECO:0000313" key="10">
    <source>
        <dbReference type="EMBL" id="RCS21537.1"/>
    </source>
</evidence>
<evidence type="ECO:0000256" key="6">
    <source>
        <dbReference type="ARBA" id="ARBA00023136"/>
    </source>
</evidence>
<feature type="transmembrane region" description="Helical" evidence="8">
    <location>
        <begin position="6"/>
        <end position="23"/>
    </location>
</feature>
<comment type="subcellular location">
    <subcellularLocation>
        <location evidence="1">Cell membrane</location>
        <topology evidence="1">Multi-pass membrane protein</topology>
    </subcellularLocation>
</comment>
<dbReference type="InterPro" id="IPR003416">
    <property type="entry name" value="MgtC/SapB/SrpB/YhiD_fam"/>
</dbReference>
<dbReference type="OrthoDB" id="9811198at2"/>
<dbReference type="AlphaFoldDB" id="A0A368JWK6"/>
<dbReference type="EMBL" id="QOZG01000028">
    <property type="protein sequence ID" value="RCS21537.1"/>
    <property type="molecule type" value="Genomic_DNA"/>
</dbReference>
<feature type="region of interest" description="Disordered" evidence="7">
    <location>
        <begin position="79"/>
        <end position="108"/>
    </location>
</feature>
<organism evidence="10 11">
    <name type="scientific">Phyllobacterium salinisoli</name>
    <dbReference type="NCBI Taxonomy" id="1899321"/>
    <lineage>
        <taxon>Bacteria</taxon>
        <taxon>Pseudomonadati</taxon>
        <taxon>Pseudomonadota</taxon>
        <taxon>Alphaproteobacteria</taxon>
        <taxon>Hyphomicrobiales</taxon>
        <taxon>Phyllobacteriaceae</taxon>
        <taxon>Phyllobacterium</taxon>
    </lineage>
</organism>
<keyword evidence="6 8" id="KW-0472">Membrane</keyword>
<evidence type="ECO:0000256" key="5">
    <source>
        <dbReference type="ARBA" id="ARBA00022989"/>
    </source>
</evidence>
<evidence type="ECO:0000256" key="7">
    <source>
        <dbReference type="SAM" id="MobiDB-lite"/>
    </source>
</evidence>
<protein>
    <recommendedName>
        <fullName evidence="9">MgtC/SapB/SrpB/YhiD N-terminal domain-containing protein</fullName>
    </recommendedName>
</protein>